<evidence type="ECO:0000313" key="3">
    <source>
        <dbReference type="Proteomes" id="UP000469346"/>
    </source>
</evidence>
<evidence type="ECO:0000313" key="2">
    <source>
        <dbReference type="EMBL" id="NDY42493.1"/>
    </source>
</evidence>
<gene>
    <name evidence="2" type="ORF">G3N55_06510</name>
</gene>
<proteinExistence type="predicted"/>
<accession>A0A6N9TQV8</accession>
<comment type="caution">
    <text evidence="2">The sequence shown here is derived from an EMBL/GenBank/DDBJ whole genome shotgun (WGS) entry which is preliminary data.</text>
</comment>
<organism evidence="2 3">
    <name type="scientific">Dissulfurirhabdus thermomarina</name>
    <dbReference type="NCBI Taxonomy" id="1765737"/>
    <lineage>
        <taxon>Bacteria</taxon>
        <taxon>Deltaproteobacteria</taxon>
        <taxon>Dissulfurirhabdaceae</taxon>
        <taxon>Dissulfurirhabdus</taxon>
    </lineage>
</organism>
<feature type="compositionally biased region" description="Polar residues" evidence="1">
    <location>
        <begin position="1"/>
        <end position="10"/>
    </location>
</feature>
<reference evidence="2 3" key="1">
    <citation type="submission" date="2020-02" db="EMBL/GenBank/DDBJ databases">
        <title>Comparative genomics of sulfur disproportionating microorganisms.</title>
        <authorList>
            <person name="Ward L.M."/>
            <person name="Bertran E."/>
            <person name="Johnston D.T."/>
        </authorList>
    </citation>
    <scope>NUCLEOTIDE SEQUENCE [LARGE SCALE GENOMIC DNA]</scope>
    <source>
        <strain evidence="2 3">DSM 100025</strain>
    </source>
</reference>
<feature type="region of interest" description="Disordered" evidence="1">
    <location>
        <begin position="1"/>
        <end position="20"/>
    </location>
</feature>
<protein>
    <submittedName>
        <fullName evidence="2">Uncharacterized protein</fullName>
    </submittedName>
</protein>
<evidence type="ECO:0000256" key="1">
    <source>
        <dbReference type="SAM" id="MobiDB-lite"/>
    </source>
</evidence>
<dbReference type="AlphaFoldDB" id="A0A6N9TQV8"/>
<dbReference type="EMBL" id="JAAGRR010000061">
    <property type="protein sequence ID" value="NDY42493.1"/>
    <property type="molecule type" value="Genomic_DNA"/>
</dbReference>
<sequence length="60" mass="5969">MGATPWSSSPKAPEAGSRAEAVRRLTWIPRAGSTNELARRAAAAGAGAGCAFAAGAQDRG</sequence>
<dbReference type="Proteomes" id="UP000469346">
    <property type="component" value="Unassembled WGS sequence"/>
</dbReference>
<feature type="non-terminal residue" evidence="2">
    <location>
        <position position="60"/>
    </location>
</feature>
<name>A0A6N9TQV8_DISTH</name>
<keyword evidence="3" id="KW-1185">Reference proteome</keyword>